<dbReference type="GO" id="GO:0046452">
    <property type="term" value="P:dihydrofolate metabolic process"/>
    <property type="evidence" value="ECO:0007669"/>
    <property type="project" value="TreeGrafter"/>
</dbReference>
<gene>
    <name evidence="11" type="ORF">EJ913_08740</name>
</gene>
<comment type="function">
    <text evidence="7 8">Key enzyme in folate metabolism. Catalyzes an essential reaction for de novo glycine and purine synthesis, and for DNA precursor synthesis.</text>
</comment>
<evidence type="ECO:0000256" key="1">
    <source>
        <dbReference type="ARBA" id="ARBA00004903"/>
    </source>
</evidence>
<dbReference type="Proteomes" id="UP000280346">
    <property type="component" value="Unassembled WGS sequence"/>
</dbReference>
<organism evidence="11 12">
    <name type="scientific">Azospirillum doebereinerae</name>
    <dbReference type="NCBI Taxonomy" id="92933"/>
    <lineage>
        <taxon>Bacteria</taxon>
        <taxon>Pseudomonadati</taxon>
        <taxon>Pseudomonadota</taxon>
        <taxon>Alphaproteobacteria</taxon>
        <taxon>Rhodospirillales</taxon>
        <taxon>Azospirillaceae</taxon>
        <taxon>Azospirillum</taxon>
    </lineage>
</organism>
<name>A0A3S0V2B9_9PROT</name>
<dbReference type="UniPathway" id="UPA00077">
    <property type="reaction ID" value="UER00158"/>
</dbReference>
<keyword evidence="6 8" id="KW-0560">Oxidoreductase</keyword>
<dbReference type="GO" id="GO:0046655">
    <property type="term" value="P:folic acid metabolic process"/>
    <property type="evidence" value="ECO:0007669"/>
    <property type="project" value="TreeGrafter"/>
</dbReference>
<keyword evidence="12" id="KW-1185">Reference proteome</keyword>
<evidence type="ECO:0000256" key="9">
    <source>
        <dbReference type="RuleBase" id="RU004474"/>
    </source>
</evidence>
<sequence>MLISLVVAVSANHVIGRDGGLPWHLPSDLKRFKELTFGKPLLMGRKTWESLPRRPLPGRDNLVVSHSQPEGDRDGAHWFPALDKALAWARESGAAELCVIGGAALFRETLPLADALHLTRVERAVEGDTFMPAIGPEWVERWSSDRFEENGLPFRYIDYERRSA</sequence>
<dbReference type="SUPFAM" id="SSF53597">
    <property type="entry name" value="Dihydrofolate reductase-like"/>
    <property type="match status" value="1"/>
</dbReference>
<evidence type="ECO:0000259" key="10">
    <source>
        <dbReference type="PROSITE" id="PS51330"/>
    </source>
</evidence>
<evidence type="ECO:0000256" key="3">
    <source>
        <dbReference type="ARBA" id="ARBA00012856"/>
    </source>
</evidence>
<dbReference type="InterPro" id="IPR012259">
    <property type="entry name" value="DHFR"/>
</dbReference>
<dbReference type="PANTHER" id="PTHR48069">
    <property type="entry name" value="DIHYDROFOLATE REDUCTASE"/>
    <property type="match status" value="1"/>
</dbReference>
<dbReference type="PANTHER" id="PTHR48069:SF3">
    <property type="entry name" value="DIHYDROFOLATE REDUCTASE"/>
    <property type="match status" value="1"/>
</dbReference>
<comment type="caution">
    <text evidence="11">The sequence shown here is derived from an EMBL/GenBank/DDBJ whole genome shotgun (WGS) entry which is preliminary data.</text>
</comment>
<protein>
    <recommendedName>
        <fullName evidence="3 8">Dihydrofolate reductase</fullName>
        <ecNumber evidence="3 8">1.5.1.3</ecNumber>
    </recommendedName>
</protein>
<evidence type="ECO:0000313" key="12">
    <source>
        <dbReference type="Proteomes" id="UP000280346"/>
    </source>
</evidence>
<evidence type="ECO:0000256" key="5">
    <source>
        <dbReference type="ARBA" id="ARBA00022857"/>
    </source>
</evidence>
<dbReference type="GO" id="GO:0050661">
    <property type="term" value="F:NADP binding"/>
    <property type="evidence" value="ECO:0007669"/>
    <property type="project" value="InterPro"/>
</dbReference>
<dbReference type="InterPro" id="IPR017925">
    <property type="entry name" value="DHFR_CS"/>
</dbReference>
<keyword evidence="4 8" id="KW-0554">One-carbon metabolism</keyword>
<dbReference type="PIRSF" id="PIRSF000194">
    <property type="entry name" value="DHFR"/>
    <property type="match status" value="1"/>
</dbReference>
<dbReference type="EC" id="1.5.1.3" evidence="3 8"/>
<comment type="similarity">
    <text evidence="2 8 9">Belongs to the dihydrofolate reductase family.</text>
</comment>
<reference evidence="11 12" key="1">
    <citation type="submission" date="2018-12" db="EMBL/GenBank/DDBJ databases">
        <authorList>
            <person name="Yang Y."/>
        </authorList>
    </citation>
    <scope>NUCLEOTIDE SEQUENCE [LARGE SCALE GENOMIC DNA]</scope>
    <source>
        <strain evidence="11 12">GSF71</strain>
    </source>
</reference>
<dbReference type="Pfam" id="PF00186">
    <property type="entry name" value="DHFR_1"/>
    <property type="match status" value="1"/>
</dbReference>
<evidence type="ECO:0000256" key="8">
    <source>
        <dbReference type="PIRNR" id="PIRNR000194"/>
    </source>
</evidence>
<dbReference type="Gene3D" id="3.40.430.10">
    <property type="entry name" value="Dihydrofolate Reductase, subunit A"/>
    <property type="match status" value="1"/>
</dbReference>
<dbReference type="AlphaFoldDB" id="A0A3S0V2B9"/>
<keyword evidence="5 8" id="KW-0521">NADP</keyword>
<dbReference type="PRINTS" id="PR00070">
    <property type="entry name" value="DHFR"/>
</dbReference>
<dbReference type="InterPro" id="IPR024072">
    <property type="entry name" value="DHFR-like_dom_sf"/>
</dbReference>
<dbReference type="GO" id="GO:0005829">
    <property type="term" value="C:cytosol"/>
    <property type="evidence" value="ECO:0007669"/>
    <property type="project" value="TreeGrafter"/>
</dbReference>
<dbReference type="GO" id="GO:0006730">
    <property type="term" value="P:one-carbon metabolic process"/>
    <property type="evidence" value="ECO:0007669"/>
    <property type="project" value="UniProtKB-KW"/>
</dbReference>
<dbReference type="RefSeq" id="WP_126996825.1">
    <property type="nucleotide sequence ID" value="NZ_JBNPXW010000004.1"/>
</dbReference>
<dbReference type="EMBL" id="RZIJ01000005">
    <property type="protein sequence ID" value="RUQ73734.1"/>
    <property type="molecule type" value="Genomic_DNA"/>
</dbReference>
<evidence type="ECO:0000313" key="11">
    <source>
        <dbReference type="EMBL" id="RUQ73734.1"/>
    </source>
</evidence>
<evidence type="ECO:0000256" key="2">
    <source>
        <dbReference type="ARBA" id="ARBA00009539"/>
    </source>
</evidence>
<comment type="catalytic activity">
    <reaction evidence="8">
        <text>(6S)-5,6,7,8-tetrahydrofolate + NADP(+) = 7,8-dihydrofolate + NADPH + H(+)</text>
        <dbReference type="Rhea" id="RHEA:15009"/>
        <dbReference type="ChEBI" id="CHEBI:15378"/>
        <dbReference type="ChEBI" id="CHEBI:57451"/>
        <dbReference type="ChEBI" id="CHEBI:57453"/>
        <dbReference type="ChEBI" id="CHEBI:57783"/>
        <dbReference type="ChEBI" id="CHEBI:58349"/>
        <dbReference type="EC" id="1.5.1.3"/>
    </reaction>
</comment>
<dbReference type="GO" id="GO:0046654">
    <property type="term" value="P:tetrahydrofolate biosynthetic process"/>
    <property type="evidence" value="ECO:0007669"/>
    <property type="project" value="UniProtKB-UniPathway"/>
</dbReference>
<dbReference type="InterPro" id="IPR001796">
    <property type="entry name" value="DHFR_dom"/>
</dbReference>
<dbReference type="GO" id="GO:0004146">
    <property type="term" value="F:dihydrofolate reductase activity"/>
    <property type="evidence" value="ECO:0007669"/>
    <property type="project" value="UniProtKB-EC"/>
</dbReference>
<evidence type="ECO:0000256" key="6">
    <source>
        <dbReference type="ARBA" id="ARBA00023002"/>
    </source>
</evidence>
<evidence type="ECO:0000256" key="7">
    <source>
        <dbReference type="ARBA" id="ARBA00025067"/>
    </source>
</evidence>
<feature type="domain" description="DHFR" evidence="10">
    <location>
        <begin position="2"/>
        <end position="161"/>
    </location>
</feature>
<dbReference type="PROSITE" id="PS51330">
    <property type="entry name" value="DHFR_2"/>
    <property type="match status" value="1"/>
</dbReference>
<accession>A0A3S0V2B9</accession>
<proteinExistence type="inferred from homology"/>
<dbReference type="PROSITE" id="PS00075">
    <property type="entry name" value="DHFR_1"/>
    <property type="match status" value="1"/>
</dbReference>
<dbReference type="CDD" id="cd00209">
    <property type="entry name" value="DHFR"/>
    <property type="match status" value="1"/>
</dbReference>
<comment type="pathway">
    <text evidence="1 8">Cofactor biosynthesis; tetrahydrofolate biosynthesis; 5,6,7,8-tetrahydrofolate from 7,8-dihydrofolate: step 1/1.</text>
</comment>
<dbReference type="OrthoDB" id="9804315at2"/>
<evidence type="ECO:0000256" key="4">
    <source>
        <dbReference type="ARBA" id="ARBA00022563"/>
    </source>
</evidence>